<evidence type="ECO:0000313" key="1">
    <source>
        <dbReference type="EMBL" id="KAA1112345.1"/>
    </source>
</evidence>
<organism evidence="1 2">
    <name type="scientific">Puccinia graminis f. sp. tritici</name>
    <dbReference type="NCBI Taxonomy" id="56615"/>
    <lineage>
        <taxon>Eukaryota</taxon>
        <taxon>Fungi</taxon>
        <taxon>Dikarya</taxon>
        <taxon>Basidiomycota</taxon>
        <taxon>Pucciniomycotina</taxon>
        <taxon>Pucciniomycetes</taxon>
        <taxon>Pucciniales</taxon>
        <taxon>Pucciniaceae</taxon>
        <taxon>Puccinia</taxon>
    </lineage>
</organism>
<sequence length="121" mass="13673">MLRLVETKTRPASTRHESFHGPGPLVNPAALVSSDSEFPFQGEWVTNTRHLIRKAESCQDFAKCTDYQASEVQNGLLFSALKSPPEWRHPAFYDNVIIINKLEWVLAAIAYTQHTNIGYLS</sequence>
<reference evidence="1 2" key="1">
    <citation type="submission" date="2019-05" db="EMBL/GenBank/DDBJ databases">
        <title>Emergence of the Ug99 lineage of the wheat stem rust pathogen through somatic hybridization.</title>
        <authorList>
            <person name="Li F."/>
            <person name="Upadhyaya N.M."/>
            <person name="Sperschneider J."/>
            <person name="Matny O."/>
            <person name="Nguyen-Phuc H."/>
            <person name="Mago R."/>
            <person name="Raley C."/>
            <person name="Miller M.E."/>
            <person name="Silverstein K.A.T."/>
            <person name="Henningsen E."/>
            <person name="Hirsch C.D."/>
            <person name="Visser B."/>
            <person name="Pretorius Z.A."/>
            <person name="Steffenson B.J."/>
            <person name="Schwessinger B."/>
            <person name="Dodds P.N."/>
            <person name="Figueroa M."/>
        </authorList>
    </citation>
    <scope>NUCLEOTIDE SEQUENCE [LARGE SCALE GENOMIC DNA]</scope>
    <source>
        <strain evidence="1 2">Ug99</strain>
    </source>
</reference>
<proteinExistence type="predicted"/>
<dbReference type="Proteomes" id="UP000325313">
    <property type="component" value="Unassembled WGS sequence"/>
</dbReference>
<evidence type="ECO:0000313" key="2">
    <source>
        <dbReference type="Proteomes" id="UP000325313"/>
    </source>
</evidence>
<protein>
    <submittedName>
        <fullName evidence="1">Uncharacterized protein</fullName>
    </submittedName>
</protein>
<dbReference type="AlphaFoldDB" id="A0A5B0QGR9"/>
<gene>
    <name evidence="1" type="ORF">PGTUg99_018960</name>
</gene>
<name>A0A5B0QGR9_PUCGR</name>
<dbReference type="EMBL" id="VDEP01000279">
    <property type="protein sequence ID" value="KAA1112345.1"/>
    <property type="molecule type" value="Genomic_DNA"/>
</dbReference>
<accession>A0A5B0QGR9</accession>
<comment type="caution">
    <text evidence="1">The sequence shown here is derived from an EMBL/GenBank/DDBJ whole genome shotgun (WGS) entry which is preliminary data.</text>
</comment>